<evidence type="ECO:0000259" key="1">
    <source>
        <dbReference type="Pfam" id="PF00535"/>
    </source>
</evidence>
<dbReference type="InterPro" id="IPR000863">
    <property type="entry name" value="Sulfotransferase_dom"/>
</dbReference>
<dbReference type="GO" id="GO:0008146">
    <property type="term" value="F:sulfotransferase activity"/>
    <property type="evidence" value="ECO:0007669"/>
    <property type="project" value="InterPro"/>
</dbReference>
<dbReference type="InterPro" id="IPR001173">
    <property type="entry name" value="Glyco_trans_2-like"/>
</dbReference>
<organism evidence="3">
    <name type="scientific">Vecturithrix granuli</name>
    <dbReference type="NCBI Taxonomy" id="1499967"/>
    <lineage>
        <taxon>Bacteria</taxon>
        <taxon>Candidatus Moduliflexota</taxon>
        <taxon>Candidatus Vecturitrichia</taxon>
        <taxon>Candidatus Vecturitrichales</taxon>
        <taxon>Candidatus Vecturitrichaceae</taxon>
        <taxon>Candidatus Vecturithrix</taxon>
    </lineage>
</organism>
<accession>A0A081BTV4</accession>
<dbReference type="Gene3D" id="3.90.550.10">
    <property type="entry name" value="Spore Coat Polysaccharide Biosynthesis Protein SpsA, Chain A"/>
    <property type="match status" value="1"/>
</dbReference>
<dbReference type="Pfam" id="PF00685">
    <property type="entry name" value="Sulfotransfer_1"/>
    <property type="match status" value="1"/>
</dbReference>
<dbReference type="EMBL" id="DF820464">
    <property type="protein sequence ID" value="GAK55759.1"/>
    <property type="molecule type" value="Genomic_DNA"/>
</dbReference>
<dbReference type="PANTHER" id="PTHR22916">
    <property type="entry name" value="GLYCOSYLTRANSFERASE"/>
    <property type="match status" value="1"/>
</dbReference>
<dbReference type="Proteomes" id="UP000030661">
    <property type="component" value="Unassembled WGS sequence"/>
</dbReference>
<dbReference type="Gene3D" id="3.40.50.300">
    <property type="entry name" value="P-loop containing nucleotide triphosphate hydrolases"/>
    <property type="match status" value="1"/>
</dbReference>
<evidence type="ECO:0000313" key="4">
    <source>
        <dbReference type="Proteomes" id="UP000030661"/>
    </source>
</evidence>
<dbReference type="eggNOG" id="COG1216">
    <property type="taxonomic scope" value="Bacteria"/>
</dbReference>
<keyword evidence="3" id="KW-0808">Transferase</keyword>
<dbReference type="SUPFAM" id="SSF52540">
    <property type="entry name" value="P-loop containing nucleoside triphosphate hydrolases"/>
    <property type="match status" value="1"/>
</dbReference>
<name>A0A081BTV4_VECG1</name>
<dbReference type="CDD" id="cd06433">
    <property type="entry name" value="GT_2_WfgS_like"/>
    <property type="match status" value="1"/>
</dbReference>
<dbReference type="InterPro" id="IPR029044">
    <property type="entry name" value="Nucleotide-diphossugar_trans"/>
</dbReference>
<dbReference type="PANTHER" id="PTHR22916:SF65">
    <property type="entry name" value="SLR1065 PROTEIN"/>
    <property type="match status" value="1"/>
</dbReference>
<feature type="domain" description="Sulfotransferase" evidence="2">
    <location>
        <begin position="4"/>
        <end position="224"/>
    </location>
</feature>
<evidence type="ECO:0000259" key="2">
    <source>
        <dbReference type="Pfam" id="PF00685"/>
    </source>
</evidence>
<evidence type="ECO:0000313" key="3">
    <source>
        <dbReference type="EMBL" id="GAK55759.1"/>
    </source>
</evidence>
<protein>
    <submittedName>
        <fullName evidence="3">Putative beta-glycosyltransferase protein</fullName>
    </submittedName>
</protein>
<gene>
    <name evidence="3" type="ORF">U27_02718</name>
</gene>
<dbReference type="InterPro" id="IPR027417">
    <property type="entry name" value="P-loop_NTPase"/>
</dbReference>
<sequence>MILWLASYPRSGNTYFRILLHHFYGIRTTSLYSETMLSTTFESSGFYPLLKPLEERIADKTLFWIKSHELPSGDFPAIYLVRDGRDALLSYTWYILTIENARSEISPALFWQTFHDLITDNRYFGGWSSHVLEWSRRKAPTAILKFEDLISVPHPLPIIQQACCAIGYPFAEEIHTPSLPSFSELRRKIPDFFRQGHIGAWKTQMPPKLHDLFWQYHGNAMKAMGYPREILEYAELPIEQQAHLLPRYDEELTITERIIRSQKQELLAKEHVLQEKEQVIQTQQREQSFKNELIARMGQELADKEACIQAQHQDLIAKEAVIQQFIAARQSLFRFCDIYYVRPCLKRLLPACLQARLRQWRRYVQPKLGVFYQYPPRPVLIPASYHEISLVRKESSPVVSIVTPSFNHARFLERTIQSVLGQHYPDVEYIVQDGASTDDTLRILESYRDRLTHLESCQDGGQANAINRGFCHATGEIMAWLNSDDVLLPGTVAYVVNFFLEHPEIDVVYGHRIIINEQDQEIGRWVLPPHDNNMLLWADYVPQETLFWRRRIWEKVGGYVNESYHFALDWELLLRFYDASAKFARLPRFLAAFRVHEAQKTSQELEGYGWQEMSKLRKQRHGRDISNEEALYHLRNYMHRHLLYHAFYRTGLLKYW</sequence>
<dbReference type="HOGENOM" id="CLU_417796_0_0_0"/>
<dbReference type="SUPFAM" id="SSF53448">
    <property type="entry name" value="Nucleotide-diphospho-sugar transferases"/>
    <property type="match status" value="1"/>
</dbReference>
<dbReference type="STRING" id="1499967.U27_02718"/>
<proteinExistence type="predicted"/>
<reference evidence="3" key="1">
    <citation type="journal article" date="2015" name="PeerJ">
        <title>First genomic representation of candidate bacterial phylum KSB3 points to enhanced environmental sensing as a trigger of wastewater bulking.</title>
        <authorList>
            <person name="Sekiguchi Y."/>
            <person name="Ohashi A."/>
            <person name="Parks D.H."/>
            <person name="Yamauchi T."/>
            <person name="Tyson G.W."/>
            <person name="Hugenholtz P."/>
        </authorList>
    </citation>
    <scope>NUCLEOTIDE SEQUENCE [LARGE SCALE GENOMIC DNA]</scope>
</reference>
<dbReference type="Pfam" id="PF00535">
    <property type="entry name" value="Glycos_transf_2"/>
    <property type="match status" value="1"/>
</dbReference>
<feature type="domain" description="Glycosyltransferase 2-like" evidence="1">
    <location>
        <begin position="400"/>
        <end position="523"/>
    </location>
</feature>
<keyword evidence="4" id="KW-1185">Reference proteome</keyword>
<dbReference type="AlphaFoldDB" id="A0A081BTV4"/>